<proteinExistence type="predicted"/>
<protein>
    <submittedName>
        <fullName evidence="1">Uncharacterized protein</fullName>
    </submittedName>
</protein>
<name>A0A1B8A3V7_FUSPO</name>
<organism evidence="1 2">
    <name type="scientific">Fusarium poae</name>
    <dbReference type="NCBI Taxonomy" id="36050"/>
    <lineage>
        <taxon>Eukaryota</taxon>
        <taxon>Fungi</taxon>
        <taxon>Dikarya</taxon>
        <taxon>Ascomycota</taxon>
        <taxon>Pezizomycotina</taxon>
        <taxon>Sordariomycetes</taxon>
        <taxon>Hypocreomycetidae</taxon>
        <taxon>Hypocreales</taxon>
        <taxon>Nectriaceae</taxon>
        <taxon>Fusarium</taxon>
    </lineage>
</organism>
<sequence length="142" mass="16680">MRGLLYAEGYLPQKRFRNDRIDDDERYFELEYMAEERRHRILSLGLSIATSGRWLIWMRQLANSQRSQILNRSHRQNAKEYDLGQWSVSASRCLMWWSDSQTLQIILADQGHCGPANKGKGCDRCSIKERGTRAYPRGRKAK</sequence>
<dbReference type="AlphaFoldDB" id="A0A1B8A3V7"/>
<keyword evidence="2" id="KW-1185">Reference proteome</keyword>
<evidence type="ECO:0000313" key="2">
    <source>
        <dbReference type="Proteomes" id="UP000091967"/>
    </source>
</evidence>
<comment type="caution">
    <text evidence="1">The sequence shown here is derived from an EMBL/GenBank/DDBJ whole genome shotgun (WGS) entry which is preliminary data.</text>
</comment>
<accession>A0A1B8A3V7</accession>
<gene>
    <name evidence="1" type="ORF">FPOA_13952</name>
</gene>
<dbReference type="Proteomes" id="UP000091967">
    <property type="component" value="Unassembled WGS sequence"/>
</dbReference>
<reference evidence="1 2" key="1">
    <citation type="submission" date="2016-06" db="EMBL/GenBank/DDBJ databases">
        <title>Living apart together: crosstalk between the core and supernumerary genomes in a fungal plant pathogen.</title>
        <authorList>
            <person name="Vanheule A."/>
            <person name="Audenaert K."/>
            <person name="Warris S."/>
            <person name="Van De Geest H."/>
            <person name="Schijlen E."/>
            <person name="Hofte M."/>
            <person name="De Saeger S."/>
            <person name="Haesaert G."/>
            <person name="Waalwijk C."/>
            <person name="Van Der Lee T."/>
        </authorList>
    </citation>
    <scope>NUCLEOTIDE SEQUENCE [LARGE SCALE GENOMIC DNA]</scope>
    <source>
        <strain evidence="1 2">2516</strain>
    </source>
</reference>
<dbReference type="EMBL" id="LYXU01000169">
    <property type="protein sequence ID" value="OBS15159.1"/>
    <property type="molecule type" value="Genomic_DNA"/>
</dbReference>
<evidence type="ECO:0000313" key="1">
    <source>
        <dbReference type="EMBL" id="OBS15159.1"/>
    </source>
</evidence>
<dbReference type="STRING" id="36050.A0A1B8A3V7"/>